<name>A0AAV0VH75_9STRA</name>
<protein>
    <recommendedName>
        <fullName evidence="1">Rhodanese domain-containing protein</fullName>
    </recommendedName>
</protein>
<evidence type="ECO:0000313" key="3">
    <source>
        <dbReference type="Proteomes" id="UP001162029"/>
    </source>
</evidence>
<dbReference type="PANTHER" id="PTHR43846:SF1">
    <property type="entry name" value="TRNA URIDINE(34) HYDROXYLASE"/>
    <property type="match status" value="1"/>
</dbReference>
<proteinExistence type="predicted"/>
<reference evidence="2" key="1">
    <citation type="submission" date="2022-12" db="EMBL/GenBank/DDBJ databases">
        <authorList>
            <person name="Webb A."/>
        </authorList>
    </citation>
    <scope>NUCLEOTIDE SEQUENCE</scope>
    <source>
        <strain evidence="2">Pd1</strain>
    </source>
</reference>
<keyword evidence="3" id="KW-1185">Reference proteome</keyword>
<dbReference type="SUPFAM" id="SSF52821">
    <property type="entry name" value="Rhodanese/Cell cycle control phosphatase"/>
    <property type="match status" value="1"/>
</dbReference>
<accession>A0AAV0VH75</accession>
<dbReference type="AlphaFoldDB" id="A0AAV0VH75"/>
<evidence type="ECO:0000313" key="2">
    <source>
        <dbReference type="EMBL" id="CAI5747235.1"/>
    </source>
</evidence>
<dbReference type="PANTHER" id="PTHR43846">
    <property type="entry name" value="UPF0176 PROTEIN YCEA"/>
    <property type="match status" value="1"/>
</dbReference>
<sequence length="256" mass="29835">MLLRCLQPLHCPFRRWVSTQSDCLESRQYVSLYNYVALDKSELPKLRRRLPRGWKALGVSGRIYLSPERINGQLILPQYHVTTLSTSFPTVLIRQTMFYGHLQSSTDTDEHHSRLTVKIWKQLMHDGFQGGELNVQNSGRSLPPEQWHHKLKVRNDSQDSNILVLDVRNFYEHEIGRFDGATRIMVDTFRDTFDALDEIWKTKKNEKKQKNPTGVFLRKEGVSKKKLHGGIVNYVHFLKEQRQKSGSACTYSLCEC</sequence>
<feature type="domain" description="Rhodanese" evidence="1">
    <location>
        <begin position="158"/>
        <end position="181"/>
    </location>
</feature>
<dbReference type="PROSITE" id="PS50206">
    <property type="entry name" value="RHODANESE_3"/>
    <property type="match status" value="1"/>
</dbReference>
<gene>
    <name evidence="2" type="ORF">PDE001_LOCUS12157</name>
</gene>
<dbReference type="Gene3D" id="3.30.70.100">
    <property type="match status" value="1"/>
</dbReference>
<dbReference type="Pfam" id="PF17773">
    <property type="entry name" value="UPF0176_N"/>
    <property type="match status" value="1"/>
</dbReference>
<dbReference type="EMBL" id="CANTFM010002684">
    <property type="protein sequence ID" value="CAI5747235.1"/>
    <property type="molecule type" value="Genomic_DNA"/>
</dbReference>
<dbReference type="InterPro" id="IPR040503">
    <property type="entry name" value="TRHO_N"/>
</dbReference>
<dbReference type="InterPro" id="IPR001763">
    <property type="entry name" value="Rhodanese-like_dom"/>
</dbReference>
<dbReference type="InterPro" id="IPR036873">
    <property type="entry name" value="Rhodanese-like_dom_sf"/>
</dbReference>
<organism evidence="2 3">
    <name type="scientific">Peronospora destructor</name>
    <dbReference type="NCBI Taxonomy" id="86335"/>
    <lineage>
        <taxon>Eukaryota</taxon>
        <taxon>Sar</taxon>
        <taxon>Stramenopiles</taxon>
        <taxon>Oomycota</taxon>
        <taxon>Peronosporomycetes</taxon>
        <taxon>Peronosporales</taxon>
        <taxon>Peronosporaceae</taxon>
        <taxon>Peronospora</taxon>
    </lineage>
</organism>
<dbReference type="Proteomes" id="UP001162029">
    <property type="component" value="Unassembled WGS sequence"/>
</dbReference>
<comment type="caution">
    <text evidence="2">The sequence shown here is derived from an EMBL/GenBank/DDBJ whole genome shotgun (WGS) entry which is preliminary data.</text>
</comment>
<evidence type="ECO:0000259" key="1">
    <source>
        <dbReference type="PROSITE" id="PS50206"/>
    </source>
</evidence>
<dbReference type="Gene3D" id="3.40.250.10">
    <property type="entry name" value="Rhodanese-like domain"/>
    <property type="match status" value="1"/>
</dbReference>